<dbReference type="InterPro" id="IPR036390">
    <property type="entry name" value="WH_DNA-bd_sf"/>
</dbReference>
<dbReference type="InterPro" id="IPR004839">
    <property type="entry name" value="Aminotransferase_I/II_large"/>
</dbReference>
<dbReference type="Gene3D" id="3.40.640.10">
    <property type="entry name" value="Type I PLP-dependent aspartate aminotransferase-like (Major domain)"/>
    <property type="match status" value="1"/>
</dbReference>
<dbReference type="PROSITE" id="PS50949">
    <property type="entry name" value="HTH_GNTR"/>
    <property type="match status" value="1"/>
</dbReference>
<organism evidence="7 8">
    <name type="scientific">Thalassococcus halodurans</name>
    <dbReference type="NCBI Taxonomy" id="373675"/>
    <lineage>
        <taxon>Bacteria</taxon>
        <taxon>Pseudomonadati</taxon>
        <taxon>Pseudomonadota</taxon>
        <taxon>Alphaproteobacteria</taxon>
        <taxon>Rhodobacterales</taxon>
        <taxon>Roseobacteraceae</taxon>
        <taxon>Thalassococcus</taxon>
    </lineage>
</organism>
<accession>A0A1H5WYA4</accession>
<evidence type="ECO:0000256" key="1">
    <source>
        <dbReference type="ARBA" id="ARBA00005384"/>
    </source>
</evidence>
<dbReference type="PANTHER" id="PTHR46577">
    <property type="entry name" value="HTH-TYPE TRANSCRIPTIONAL REGULATORY PROTEIN GABR"/>
    <property type="match status" value="1"/>
</dbReference>
<dbReference type="AlphaFoldDB" id="A0A1H5WYA4"/>
<keyword evidence="7" id="KW-0032">Aminotransferase</keyword>
<dbReference type="InterPro" id="IPR015424">
    <property type="entry name" value="PyrdxlP-dep_Trfase"/>
</dbReference>
<proteinExistence type="inferred from homology"/>
<dbReference type="GO" id="GO:0030170">
    <property type="term" value="F:pyridoxal phosphate binding"/>
    <property type="evidence" value="ECO:0007669"/>
    <property type="project" value="InterPro"/>
</dbReference>
<feature type="domain" description="HTH gntR-type" evidence="6">
    <location>
        <begin position="15"/>
        <end position="83"/>
    </location>
</feature>
<sequence>MDTILERFEKCAEAGPKYKGVARAIIDAVRAGEVQVGEKLPPVRELAWKLNITPGTVARAYTILTDDGVAIAEVGRGTYIADINAKRSVSKGRDAKRDLNWERHNAPVDSEVVSLFSPKLPDCGQVALIRDSFARLADRPAEDLMNYPSRAAYKPAREAVVHWLKNVPLGPINSEDMVLCHGGQNGISLALQSILTGPKPVVLLEELTYPGFRRAAELLRAEVVSVPMDEKGIIPEALERLARQHKAQVLCTTPEMHNPTGLSTPMERRMEIAAVAERLGLQIIDDDCYRMAISHEPCYRALVPDLAWYVSSISKIITPALRIGFVVAPRGKVADLRRVAEHGFFGLARPLADVAEMVLCDPGMPKLSQKIRDEFAKYVQAGVNVLGGYDLVWRNDMPFMWLTLPAGWRAAAFCQAAEAEGVQIRSADEFALRDARVPHAVRISINAQVTLSSFEKAMGRLRVLLDNPPERIAV</sequence>
<dbReference type="InterPro" id="IPR015421">
    <property type="entry name" value="PyrdxlP-dep_Trfase_major"/>
</dbReference>
<dbReference type="InterPro" id="IPR000524">
    <property type="entry name" value="Tscrpt_reg_HTH_GntR"/>
</dbReference>
<evidence type="ECO:0000256" key="3">
    <source>
        <dbReference type="ARBA" id="ARBA00023015"/>
    </source>
</evidence>
<dbReference type="EMBL" id="FNUZ01000002">
    <property type="protein sequence ID" value="SEG04494.1"/>
    <property type="molecule type" value="Genomic_DNA"/>
</dbReference>
<dbReference type="InterPro" id="IPR036388">
    <property type="entry name" value="WH-like_DNA-bd_sf"/>
</dbReference>
<dbReference type="RefSeq" id="WP_103909962.1">
    <property type="nucleotide sequence ID" value="NZ_FNUZ01000002.1"/>
</dbReference>
<keyword evidence="4 7" id="KW-0238">DNA-binding</keyword>
<protein>
    <submittedName>
        <fullName evidence="7">DNA-binding transcriptional regulator, MocR family, contains an aminotransferase domain</fullName>
    </submittedName>
</protein>
<name>A0A1H5WYA4_9RHOB</name>
<dbReference type="PANTHER" id="PTHR46577:SF1">
    <property type="entry name" value="HTH-TYPE TRANSCRIPTIONAL REGULATORY PROTEIN GABR"/>
    <property type="match status" value="1"/>
</dbReference>
<dbReference type="GO" id="GO:0008483">
    <property type="term" value="F:transaminase activity"/>
    <property type="evidence" value="ECO:0007669"/>
    <property type="project" value="UniProtKB-KW"/>
</dbReference>
<dbReference type="CDD" id="cd07377">
    <property type="entry name" value="WHTH_GntR"/>
    <property type="match status" value="1"/>
</dbReference>
<gene>
    <name evidence="7" type="ORF">SAMN04488045_1644</name>
</gene>
<dbReference type="SUPFAM" id="SSF53383">
    <property type="entry name" value="PLP-dependent transferases"/>
    <property type="match status" value="1"/>
</dbReference>
<dbReference type="InterPro" id="IPR051446">
    <property type="entry name" value="HTH_trans_reg/aminotransferase"/>
</dbReference>
<evidence type="ECO:0000256" key="5">
    <source>
        <dbReference type="ARBA" id="ARBA00023163"/>
    </source>
</evidence>
<dbReference type="InterPro" id="IPR015422">
    <property type="entry name" value="PyrdxlP-dep_Trfase_small"/>
</dbReference>
<dbReference type="Proteomes" id="UP000236752">
    <property type="component" value="Unassembled WGS sequence"/>
</dbReference>
<keyword evidence="3" id="KW-0805">Transcription regulation</keyword>
<keyword evidence="5" id="KW-0804">Transcription</keyword>
<comment type="similarity">
    <text evidence="1">In the C-terminal section; belongs to the class-I pyridoxal-phosphate-dependent aminotransferase family.</text>
</comment>
<dbReference type="CDD" id="cd00609">
    <property type="entry name" value="AAT_like"/>
    <property type="match status" value="1"/>
</dbReference>
<reference evidence="7 8" key="1">
    <citation type="submission" date="2016-10" db="EMBL/GenBank/DDBJ databases">
        <authorList>
            <person name="de Groot N.N."/>
        </authorList>
    </citation>
    <scope>NUCLEOTIDE SEQUENCE [LARGE SCALE GENOMIC DNA]</scope>
    <source>
        <strain evidence="7 8">DSM 26915</strain>
    </source>
</reference>
<evidence type="ECO:0000256" key="2">
    <source>
        <dbReference type="ARBA" id="ARBA00022898"/>
    </source>
</evidence>
<keyword evidence="8" id="KW-1185">Reference proteome</keyword>
<dbReference type="Gene3D" id="3.90.1150.10">
    <property type="entry name" value="Aspartate Aminotransferase, domain 1"/>
    <property type="match status" value="1"/>
</dbReference>
<dbReference type="OrthoDB" id="9804020at2"/>
<keyword evidence="7" id="KW-0808">Transferase</keyword>
<dbReference type="Pfam" id="PF00155">
    <property type="entry name" value="Aminotran_1_2"/>
    <property type="match status" value="1"/>
</dbReference>
<dbReference type="Pfam" id="PF00392">
    <property type="entry name" value="GntR"/>
    <property type="match status" value="1"/>
</dbReference>
<dbReference type="SUPFAM" id="SSF46785">
    <property type="entry name" value="Winged helix' DNA-binding domain"/>
    <property type="match status" value="1"/>
</dbReference>
<dbReference type="GO" id="GO:0003700">
    <property type="term" value="F:DNA-binding transcription factor activity"/>
    <property type="evidence" value="ECO:0007669"/>
    <property type="project" value="InterPro"/>
</dbReference>
<evidence type="ECO:0000259" key="6">
    <source>
        <dbReference type="PROSITE" id="PS50949"/>
    </source>
</evidence>
<dbReference type="GO" id="GO:0003677">
    <property type="term" value="F:DNA binding"/>
    <property type="evidence" value="ECO:0007669"/>
    <property type="project" value="UniProtKB-KW"/>
</dbReference>
<evidence type="ECO:0000313" key="7">
    <source>
        <dbReference type="EMBL" id="SEG04494.1"/>
    </source>
</evidence>
<dbReference type="SMART" id="SM00345">
    <property type="entry name" value="HTH_GNTR"/>
    <property type="match status" value="1"/>
</dbReference>
<keyword evidence="2" id="KW-0663">Pyridoxal phosphate</keyword>
<dbReference type="Gene3D" id="1.10.10.10">
    <property type="entry name" value="Winged helix-like DNA-binding domain superfamily/Winged helix DNA-binding domain"/>
    <property type="match status" value="1"/>
</dbReference>
<evidence type="ECO:0000313" key="8">
    <source>
        <dbReference type="Proteomes" id="UP000236752"/>
    </source>
</evidence>
<evidence type="ECO:0000256" key="4">
    <source>
        <dbReference type="ARBA" id="ARBA00023125"/>
    </source>
</evidence>